<organism evidence="1 2">
    <name type="scientific">Brevundimonas vesicularis</name>
    <name type="common">Pseudomonas vesicularis</name>
    <dbReference type="NCBI Taxonomy" id="41276"/>
    <lineage>
        <taxon>Bacteria</taxon>
        <taxon>Pseudomonadati</taxon>
        <taxon>Pseudomonadota</taxon>
        <taxon>Alphaproteobacteria</taxon>
        <taxon>Caulobacterales</taxon>
        <taxon>Caulobacteraceae</taxon>
        <taxon>Brevundimonas</taxon>
    </lineage>
</organism>
<gene>
    <name evidence="1" type="ORF">HNP47_000592</name>
</gene>
<dbReference type="RefSeq" id="WP_159851327.1">
    <property type="nucleotide sequence ID" value="NZ_JACHLJ010000001.1"/>
</dbReference>
<dbReference type="Proteomes" id="UP000556201">
    <property type="component" value="Unassembled WGS sequence"/>
</dbReference>
<accession>A0A7W9L4U3</accession>
<evidence type="ECO:0000313" key="1">
    <source>
        <dbReference type="EMBL" id="MBB5770623.1"/>
    </source>
</evidence>
<dbReference type="EMBL" id="JACHLJ010000001">
    <property type="protein sequence ID" value="MBB5770623.1"/>
    <property type="molecule type" value="Genomic_DNA"/>
</dbReference>
<proteinExistence type="predicted"/>
<protein>
    <submittedName>
        <fullName evidence="1">Uncharacterized protein</fullName>
    </submittedName>
</protein>
<sequence>MPKRETVVAAELADRLRATGEKVMTMTWPEFYKANDMQRFANERHEKLRQAFMGQGLIIGIGNNAIIVSADANHTPE</sequence>
<evidence type="ECO:0000313" key="2">
    <source>
        <dbReference type="Proteomes" id="UP000556201"/>
    </source>
</evidence>
<name>A0A7W9L4U3_BREVE</name>
<comment type="caution">
    <text evidence="1">The sequence shown here is derived from an EMBL/GenBank/DDBJ whole genome shotgun (WGS) entry which is preliminary data.</text>
</comment>
<dbReference type="AlphaFoldDB" id="A0A7W9L4U3"/>
<reference evidence="1 2" key="1">
    <citation type="submission" date="2020-08" db="EMBL/GenBank/DDBJ databases">
        <title>Functional genomics of gut bacteria from endangered species of beetles.</title>
        <authorList>
            <person name="Carlos-Shanley C."/>
        </authorList>
    </citation>
    <scope>NUCLEOTIDE SEQUENCE [LARGE SCALE GENOMIC DNA]</scope>
    <source>
        <strain evidence="1 2">S00192</strain>
    </source>
</reference>